<dbReference type="Proteomes" id="UP000886887">
    <property type="component" value="Unassembled WGS sequence"/>
</dbReference>
<keyword evidence="5 8" id="KW-0067">ATP-binding</keyword>
<dbReference type="InterPro" id="IPR045076">
    <property type="entry name" value="MutS"/>
</dbReference>
<reference evidence="11" key="2">
    <citation type="journal article" date="2021" name="PeerJ">
        <title>Extensive microbial diversity within the chicken gut microbiome revealed by metagenomics and culture.</title>
        <authorList>
            <person name="Gilroy R."/>
            <person name="Ravi A."/>
            <person name="Getino M."/>
            <person name="Pursley I."/>
            <person name="Horton D.L."/>
            <person name="Alikhan N.F."/>
            <person name="Baker D."/>
            <person name="Gharbi K."/>
            <person name="Hall N."/>
            <person name="Watson M."/>
            <person name="Adriaenssens E.M."/>
            <person name="Foster-Nyarko E."/>
            <person name="Jarju S."/>
            <person name="Secka A."/>
            <person name="Antonio M."/>
            <person name="Oren A."/>
            <person name="Chaudhuri R.R."/>
            <person name="La Ragione R."/>
            <person name="Hildebrand F."/>
            <person name="Pallen M.J."/>
        </authorList>
    </citation>
    <scope>NUCLEOTIDE SEQUENCE</scope>
    <source>
        <strain evidence="11">ChiSxjej2B14-6234</strain>
    </source>
</reference>
<dbReference type="InterPro" id="IPR002625">
    <property type="entry name" value="Smr_dom"/>
</dbReference>
<evidence type="ECO:0000256" key="2">
    <source>
        <dbReference type="ARBA" id="ARBA00022730"/>
    </source>
</evidence>
<dbReference type="GO" id="GO:0006298">
    <property type="term" value="P:mismatch repair"/>
    <property type="evidence" value="ECO:0007669"/>
    <property type="project" value="InterPro"/>
</dbReference>
<dbReference type="AlphaFoldDB" id="A0A9D0ZA20"/>
<dbReference type="CDD" id="cd06503">
    <property type="entry name" value="ATP-synt_Fo_b"/>
    <property type="match status" value="1"/>
</dbReference>
<keyword evidence="7 8" id="KW-0238">DNA-binding</keyword>
<comment type="caution">
    <text evidence="11">The sequence shown here is derived from an EMBL/GenBank/DDBJ whole genome shotgun (WGS) entry which is preliminary data.</text>
</comment>
<keyword evidence="3 8" id="KW-0547">Nucleotide-binding</keyword>
<evidence type="ECO:0000256" key="6">
    <source>
        <dbReference type="ARBA" id="ARBA00022884"/>
    </source>
</evidence>
<dbReference type="EC" id="3.6.4.-" evidence="8"/>
<sequence length="787" mass="86743">MTERSLRVLEFTKIRDRLCELVVSDMGRELAGALAPSANLSEIRYAQEETEEAHVLLSYLGEQPIVPFPDIRQALKLAQLGGMLSPRSLLDVAACMRAARAARDAIVTDRENTPNLRAAASRLSTFRALEQEITNAILSEEEISDHASPELFSIRRHIRQCNERVREKLNAMIHSSAYQKFLQEPIITMRGDRYVLPVKQEYRQSVPGLVHDQSATGATVFVEPMAVLEIGNDLKQWQAKEKAEIERILQSLSARIAPEAEALQNNLDVLARLDFAFAKAALSRQMYGSAPRINEEGYVRIVRGRHPLIDPEKVVPSDIWLGRGFTTLVITGPNTGGKTVTLKTVGLFCLMAQAGLHVPAELGTEVAVFDDVFADIGDEQSIEQSLSTFSGHMKNIVGILSNVTPHSLVLFDELGAGTDPTEGAALAQAILSRLLKMGVRTLATTHYSELKEYAMTTPGVENASVEFDVATLRPTYRLSIGIPGKSNAFDISRKLGLSEGIIDDAKQLLSGEQVRFEDVIANAEYHRQVAERERQIAEEARAEMVAIRNQAEQEREKLERQRDEAIRKAKEQARRILEDARRESETLIAELRRMKKAGAATPEHEIQRLKGRLNESLDAVSDALAKPVDRVSPPPKHLKPGDRVRIVHLGTEATVLAAPDARGEVQLQAGVMKLKVHLTQLQAAPEEKSAPQKKGGVRSNVNIATRAVRQELDIRGMAVDEALPEVDKFLDDAMLSGLGEVSIIHGKGTGVLRAGVQEALRRNPRVKSFRLGVYGEGETGVTVVTLK</sequence>
<organism evidence="11 12">
    <name type="scientific">Candidatus Onthenecus intestinigallinarum</name>
    <dbReference type="NCBI Taxonomy" id="2840875"/>
    <lineage>
        <taxon>Bacteria</taxon>
        <taxon>Bacillati</taxon>
        <taxon>Bacillota</taxon>
        <taxon>Clostridia</taxon>
        <taxon>Eubacteriales</taxon>
        <taxon>Candidatus Onthenecus</taxon>
    </lineage>
</organism>
<dbReference type="InterPro" id="IPR027417">
    <property type="entry name" value="P-loop_NTPase"/>
</dbReference>
<accession>A0A9D0ZA20</accession>
<dbReference type="HAMAP" id="MF_00092">
    <property type="entry name" value="MutS2"/>
    <property type="match status" value="1"/>
</dbReference>
<dbReference type="NCBIfam" id="TIGR01069">
    <property type="entry name" value="mutS2"/>
    <property type="match status" value="1"/>
</dbReference>
<dbReference type="GO" id="GO:0016887">
    <property type="term" value="F:ATP hydrolysis activity"/>
    <property type="evidence" value="ECO:0007669"/>
    <property type="project" value="InterPro"/>
</dbReference>
<evidence type="ECO:0000256" key="3">
    <source>
        <dbReference type="ARBA" id="ARBA00022741"/>
    </source>
</evidence>
<feature type="binding site" evidence="8">
    <location>
        <begin position="332"/>
        <end position="339"/>
    </location>
    <ligand>
        <name>ATP</name>
        <dbReference type="ChEBI" id="CHEBI:30616"/>
    </ligand>
</feature>
<dbReference type="Gene3D" id="3.30.1370.110">
    <property type="match status" value="1"/>
</dbReference>
<dbReference type="PANTHER" id="PTHR48466:SF2">
    <property type="entry name" value="OS10G0509000 PROTEIN"/>
    <property type="match status" value="1"/>
</dbReference>
<dbReference type="FunFam" id="3.40.50.300:FF:000830">
    <property type="entry name" value="Endonuclease MutS2"/>
    <property type="match status" value="1"/>
</dbReference>
<dbReference type="SMART" id="SM00534">
    <property type="entry name" value="MUTSac"/>
    <property type="match status" value="1"/>
</dbReference>
<dbReference type="Gene3D" id="3.40.50.300">
    <property type="entry name" value="P-loop containing nucleotide triphosphate hydrolases"/>
    <property type="match status" value="1"/>
</dbReference>
<comment type="function">
    <text evidence="8">Acts as a ribosome collision sensor, splitting the ribosome into its 2 subunits. Detects stalled/collided 70S ribosomes which it binds and splits by an ATP-hydrolysis driven conformational change. Acts upstream of the ribosome quality control system (RQC), a ribosome-associated complex that mediates the extraction of incompletely synthesized nascent chains from stalled ribosomes and their subsequent degradation. Probably generates substrates for RQC.</text>
</comment>
<dbReference type="SUPFAM" id="SSF52540">
    <property type="entry name" value="P-loop containing nucleoside triphosphate hydrolases"/>
    <property type="match status" value="1"/>
</dbReference>
<dbReference type="PROSITE" id="PS00486">
    <property type="entry name" value="DNA_MISMATCH_REPAIR_2"/>
    <property type="match status" value="1"/>
</dbReference>
<dbReference type="GO" id="GO:0045910">
    <property type="term" value="P:negative regulation of DNA recombination"/>
    <property type="evidence" value="ECO:0007669"/>
    <property type="project" value="InterPro"/>
</dbReference>
<dbReference type="InterPro" id="IPR007696">
    <property type="entry name" value="DNA_mismatch_repair_MutS_core"/>
</dbReference>
<evidence type="ECO:0000313" key="12">
    <source>
        <dbReference type="Proteomes" id="UP000886887"/>
    </source>
</evidence>
<keyword evidence="2 8" id="KW-0699">rRNA-binding</keyword>
<gene>
    <name evidence="8" type="primary">mutS2</name>
    <name evidence="8" type="synonym">rqcU</name>
    <name evidence="11" type="ORF">IAB73_05440</name>
</gene>
<dbReference type="GO" id="GO:0140664">
    <property type="term" value="F:ATP-dependent DNA damage sensor activity"/>
    <property type="evidence" value="ECO:0007669"/>
    <property type="project" value="InterPro"/>
</dbReference>
<dbReference type="InterPro" id="IPR036187">
    <property type="entry name" value="DNA_mismatch_repair_MutS_sf"/>
</dbReference>
<evidence type="ECO:0000313" key="11">
    <source>
        <dbReference type="EMBL" id="HIQ71635.1"/>
    </source>
</evidence>
<dbReference type="InterPro" id="IPR046893">
    <property type="entry name" value="MSSS"/>
</dbReference>
<dbReference type="PIRSF" id="PIRSF005814">
    <property type="entry name" value="MutS_YshD"/>
    <property type="match status" value="1"/>
</dbReference>
<dbReference type="GO" id="GO:0004519">
    <property type="term" value="F:endonuclease activity"/>
    <property type="evidence" value="ECO:0007669"/>
    <property type="project" value="UniProtKB-UniRule"/>
</dbReference>
<dbReference type="SUPFAM" id="SSF48334">
    <property type="entry name" value="DNA repair protein MutS, domain III"/>
    <property type="match status" value="1"/>
</dbReference>
<dbReference type="GO" id="GO:0030983">
    <property type="term" value="F:mismatched DNA binding"/>
    <property type="evidence" value="ECO:0007669"/>
    <property type="project" value="InterPro"/>
</dbReference>
<evidence type="ECO:0000256" key="1">
    <source>
        <dbReference type="ARBA" id="ARBA00022722"/>
    </source>
</evidence>
<name>A0A9D0ZA20_9FIRM</name>
<feature type="coiled-coil region" evidence="9">
    <location>
        <begin position="520"/>
        <end position="597"/>
    </location>
</feature>
<dbReference type="SMART" id="SM00533">
    <property type="entry name" value="MUTSd"/>
    <property type="match status" value="1"/>
</dbReference>
<dbReference type="GO" id="GO:0043023">
    <property type="term" value="F:ribosomal large subunit binding"/>
    <property type="evidence" value="ECO:0007669"/>
    <property type="project" value="UniProtKB-UniRule"/>
</dbReference>
<protein>
    <recommendedName>
        <fullName evidence="8">Endonuclease MutS2</fullName>
        <ecNumber evidence="8">3.1.-.-</ecNumber>
    </recommendedName>
    <alternativeName>
        <fullName evidence="8">Ribosome-associated protein quality control-upstream factor</fullName>
        <shortName evidence="8">RQC-upstream factor</shortName>
        <shortName evidence="8">RqcU</shortName>
        <ecNumber evidence="8">3.6.4.-</ecNumber>
    </alternativeName>
</protein>
<dbReference type="CDD" id="cd03280">
    <property type="entry name" value="ABC_MutS2"/>
    <property type="match status" value="1"/>
</dbReference>
<dbReference type="GO" id="GO:0072344">
    <property type="term" value="P:rescue of stalled ribosome"/>
    <property type="evidence" value="ECO:0007669"/>
    <property type="project" value="UniProtKB-UniRule"/>
</dbReference>
<dbReference type="Gene3D" id="1.10.1420.10">
    <property type="match status" value="2"/>
</dbReference>
<evidence type="ECO:0000259" key="10">
    <source>
        <dbReference type="PROSITE" id="PS50828"/>
    </source>
</evidence>
<dbReference type="PROSITE" id="PS50828">
    <property type="entry name" value="SMR"/>
    <property type="match status" value="1"/>
</dbReference>
<dbReference type="Pfam" id="PF00488">
    <property type="entry name" value="MutS_V"/>
    <property type="match status" value="1"/>
</dbReference>
<reference evidence="11" key="1">
    <citation type="submission" date="2020-10" db="EMBL/GenBank/DDBJ databases">
        <authorList>
            <person name="Gilroy R."/>
        </authorList>
    </citation>
    <scope>NUCLEOTIDE SEQUENCE</scope>
    <source>
        <strain evidence="11">ChiSxjej2B14-6234</strain>
    </source>
</reference>
<comment type="similarity">
    <text evidence="8">Belongs to the DNA mismatch repair MutS family. MutS2 subfamily.</text>
</comment>
<keyword evidence="8 11" id="KW-0255">Endonuclease</keyword>
<dbReference type="SMART" id="SM00463">
    <property type="entry name" value="SMR"/>
    <property type="match status" value="1"/>
</dbReference>
<dbReference type="InterPro" id="IPR036063">
    <property type="entry name" value="Smr_dom_sf"/>
</dbReference>
<proteinExistence type="inferred from homology"/>
<feature type="domain" description="Smr" evidence="10">
    <location>
        <begin position="712"/>
        <end position="787"/>
    </location>
</feature>
<dbReference type="GO" id="GO:0005524">
    <property type="term" value="F:ATP binding"/>
    <property type="evidence" value="ECO:0007669"/>
    <property type="project" value="UniProtKB-UniRule"/>
</dbReference>
<keyword evidence="9" id="KW-0175">Coiled coil</keyword>
<evidence type="ECO:0000256" key="7">
    <source>
        <dbReference type="ARBA" id="ARBA00023125"/>
    </source>
</evidence>
<dbReference type="SUPFAM" id="SSF160443">
    <property type="entry name" value="SMR domain-like"/>
    <property type="match status" value="1"/>
</dbReference>
<evidence type="ECO:0000256" key="9">
    <source>
        <dbReference type="SAM" id="Coils"/>
    </source>
</evidence>
<evidence type="ECO:0000256" key="8">
    <source>
        <dbReference type="HAMAP-Rule" id="MF_00092"/>
    </source>
</evidence>
<keyword evidence="4 8" id="KW-0378">Hydrolase</keyword>
<comment type="function">
    <text evidence="8">Endonuclease that is involved in the suppression of homologous recombination and thus may have a key role in the control of bacterial genetic diversity.</text>
</comment>
<dbReference type="Pfam" id="PF01713">
    <property type="entry name" value="Smr"/>
    <property type="match status" value="1"/>
</dbReference>
<dbReference type="PANTHER" id="PTHR48466">
    <property type="entry name" value="OS10G0509000 PROTEIN-RELATED"/>
    <property type="match status" value="1"/>
</dbReference>
<keyword evidence="6 8" id="KW-0694">RNA-binding</keyword>
<dbReference type="InterPro" id="IPR005747">
    <property type="entry name" value="MutS2"/>
</dbReference>
<dbReference type="EMBL" id="DVFJ01000015">
    <property type="protein sequence ID" value="HIQ71635.1"/>
    <property type="molecule type" value="Genomic_DNA"/>
</dbReference>
<keyword evidence="1 8" id="KW-0540">Nuclease</keyword>
<comment type="subunit">
    <text evidence="8">Homodimer. Binds to stalled ribosomes, contacting rRNA.</text>
</comment>
<dbReference type="InterPro" id="IPR000432">
    <property type="entry name" value="DNA_mismatch_repair_MutS_C"/>
</dbReference>
<evidence type="ECO:0000256" key="4">
    <source>
        <dbReference type="ARBA" id="ARBA00022801"/>
    </source>
</evidence>
<dbReference type="EC" id="3.1.-.-" evidence="8"/>
<dbReference type="Pfam" id="PF20297">
    <property type="entry name" value="MSSS"/>
    <property type="match status" value="1"/>
</dbReference>
<dbReference type="GO" id="GO:0019843">
    <property type="term" value="F:rRNA binding"/>
    <property type="evidence" value="ECO:0007669"/>
    <property type="project" value="UniProtKB-UniRule"/>
</dbReference>
<evidence type="ECO:0000256" key="5">
    <source>
        <dbReference type="ARBA" id="ARBA00022840"/>
    </source>
</evidence>